<protein>
    <recommendedName>
        <fullName evidence="3">HNH endonuclease</fullName>
    </recommendedName>
</protein>
<sequence>MSSGSHEVRRSHRYHPAPFNALLWHWNQIRPVLSKEEFELLKAHFRRFVECIPYGVGGYPVQFEQKDFTLKPSARMRQELLKREDGQCFTCERAIHNGNFVLHHTDYSAIEDLSTIHVMCPECHHIAHCITGFFMIWFRAMMGLADMPGDRLVRGKDGTEAWQKGL</sequence>
<reference evidence="1 2" key="1">
    <citation type="journal article" date="2016" name="Nat. Commun.">
        <title>Thousands of microbial genomes shed light on interconnected biogeochemical processes in an aquifer system.</title>
        <authorList>
            <person name="Anantharaman K."/>
            <person name="Brown C.T."/>
            <person name="Hug L.A."/>
            <person name="Sharon I."/>
            <person name="Castelle C.J."/>
            <person name="Probst A.J."/>
            <person name="Thomas B.C."/>
            <person name="Singh A."/>
            <person name="Wilkins M.J."/>
            <person name="Karaoz U."/>
            <person name="Brodie E.L."/>
            <person name="Williams K.H."/>
            <person name="Hubbard S.S."/>
            <person name="Banfield J.F."/>
        </authorList>
    </citation>
    <scope>NUCLEOTIDE SEQUENCE [LARGE SCALE GENOMIC DNA]</scope>
</reference>
<dbReference type="EMBL" id="MFZT01000036">
    <property type="protein sequence ID" value="OGK30010.1"/>
    <property type="molecule type" value="Genomic_DNA"/>
</dbReference>
<accession>A0A1F7HFJ5</accession>
<dbReference type="Proteomes" id="UP000178098">
    <property type="component" value="Unassembled WGS sequence"/>
</dbReference>
<evidence type="ECO:0000313" key="2">
    <source>
        <dbReference type="Proteomes" id="UP000178098"/>
    </source>
</evidence>
<dbReference type="AlphaFoldDB" id="A0A1F7HFJ5"/>
<comment type="caution">
    <text evidence="1">The sequence shown here is derived from an EMBL/GenBank/DDBJ whole genome shotgun (WGS) entry which is preliminary data.</text>
</comment>
<name>A0A1F7HFJ5_9BACT</name>
<proteinExistence type="predicted"/>
<organism evidence="1 2">
    <name type="scientific">Candidatus Roizmanbacteria bacterium RIFCSPHIGHO2_02_FULL_43_11</name>
    <dbReference type="NCBI Taxonomy" id="1802043"/>
    <lineage>
        <taxon>Bacteria</taxon>
        <taxon>Candidatus Roizmaniibacteriota</taxon>
    </lineage>
</organism>
<gene>
    <name evidence="1" type="ORF">A3D08_00640</name>
</gene>
<evidence type="ECO:0008006" key="3">
    <source>
        <dbReference type="Google" id="ProtNLM"/>
    </source>
</evidence>
<evidence type="ECO:0000313" key="1">
    <source>
        <dbReference type="EMBL" id="OGK30010.1"/>
    </source>
</evidence>